<keyword evidence="3" id="KW-1185">Reference proteome</keyword>
<sequence>MAEKSKEELAAIQAISPAGMGDRSDKGKSASGVASESPDDEVLNIQPTDIEDKYVEGEGEEPASNLRETHPNRNRDGKPQLDKPSYGGGH</sequence>
<organism evidence="2 3">
    <name type="scientific">Larkinella knui</name>
    <dbReference type="NCBI Taxonomy" id="2025310"/>
    <lineage>
        <taxon>Bacteria</taxon>
        <taxon>Pseudomonadati</taxon>
        <taxon>Bacteroidota</taxon>
        <taxon>Cytophagia</taxon>
        <taxon>Cytophagales</taxon>
        <taxon>Spirosomataceae</taxon>
        <taxon>Larkinella</taxon>
    </lineage>
</organism>
<feature type="region of interest" description="Disordered" evidence="1">
    <location>
        <begin position="1"/>
        <end position="90"/>
    </location>
</feature>
<name>A0A3P1CQV4_9BACT</name>
<dbReference type="Proteomes" id="UP000274271">
    <property type="component" value="Unassembled WGS sequence"/>
</dbReference>
<feature type="compositionally biased region" description="Basic and acidic residues" evidence="1">
    <location>
        <begin position="67"/>
        <end position="81"/>
    </location>
</feature>
<gene>
    <name evidence="2" type="ORF">EHT87_12470</name>
</gene>
<dbReference type="OrthoDB" id="964544at2"/>
<dbReference type="AlphaFoldDB" id="A0A3P1CQV4"/>
<comment type="caution">
    <text evidence="2">The sequence shown here is derived from an EMBL/GenBank/DDBJ whole genome shotgun (WGS) entry which is preliminary data.</text>
</comment>
<accession>A0A3P1CQV4</accession>
<evidence type="ECO:0000256" key="1">
    <source>
        <dbReference type="SAM" id="MobiDB-lite"/>
    </source>
</evidence>
<dbReference type="RefSeq" id="WP_124906948.1">
    <property type="nucleotide sequence ID" value="NZ_RQJP01000002.1"/>
</dbReference>
<proteinExistence type="predicted"/>
<reference evidence="2 3" key="1">
    <citation type="submission" date="2018-11" db="EMBL/GenBank/DDBJ databases">
        <authorList>
            <person name="Zhou Z."/>
            <person name="Wang G."/>
        </authorList>
    </citation>
    <scope>NUCLEOTIDE SEQUENCE [LARGE SCALE GENOMIC DNA]</scope>
    <source>
        <strain evidence="2 3">KCTC42998</strain>
    </source>
</reference>
<evidence type="ECO:0000313" key="2">
    <source>
        <dbReference type="EMBL" id="RRB15344.1"/>
    </source>
</evidence>
<dbReference type="EMBL" id="RQJP01000002">
    <property type="protein sequence ID" value="RRB15344.1"/>
    <property type="molecule type" value="Genomic_DNA"/>
</dbReference>
<evidence type="ECO:0000313" key="3">
    <source>
        <dbReference type="Proteomes" id="UP000274271"/>
    </source>
</evidence>
<protein>
    <submittedName>
        <fullName evidence="2">Uncharacterized protein</fullName>
    </submittedName>
</protein>